<sequence length="347" mass="38551">MEMTSSSGVGETQGPGSVVEVQVAAAALRRSEVFHVVKELVGFVLYMHHQIPSVLQNLENEFAGLKEEMMEMAATSAELKPSDQRKYNTRKREVRCRIKKREKLMNGISALLSALQQALDEVPSIEGVALILGGSLVRPLFVYDITVTHGKFDSGSAKEQTTTKLAQSVSRKAIRALISGGAGSLSYTGPTKLFLLVRCPSSLNLPLDFMPKRDFRYSKKVAPQHMSIKCNASESQKNNKHVTSLVDALCCSSESFPSDVICFCYHFRPFYIGVLIVRRESYLRAVDHKVPVQAHDKRLTMQGIIRRMMIGSSLLSDIDVPIEKCCSEVNPRCPDCVNVRKDQHSQS</sequence>
<comment type="caution">
    <text evidence="1">The sequence shown here is derived from an EMBL/GenBank/DDBJ whole genome shotgun (WGS) entry which is preliminary data.</text>
</comment>
<dbReference type="GO" id="GO:0005634">
    <property type="term" value="C:nucleus"/>
    <property type="evidence" value="ECO:0007669"/>
    <property type="project" value="InterPro"/>
</dbReference>
<dbReference type="GO" id="GO:0007096">
    <property type="term" value="P:regulation of exit from mitosis"/>
    <property type="evidence" value="ECO:0007669"/>
    <property type="project" value="InterPro"/>
</dbReference>
<dbReference type="EMBL" id="JAUUTY010000007">
    <property type="protein sequence ID" value="KAK1611430.1"/>
    <property type="molecule type" value="Genomic_DNA"/>
</dbReference>
<dbReference type="PANTHER" id="PTHR15681:SF1">
    <property type="entry name" value="MAD2L1-BINDING PROTEIN"/>
    <property type="match status" value="1"/>
</dbReference>
<gene>
    <name evidence="1" type="ORF">QYE76_035103</name>
</gene>
<proteinExistence type="predicted"/>
<protein>
    <submittedName>
        <fullName evidence="1">Uncharacterized protein</fullName>
    </submittedName>
</protein>
<dbReference type="InterPro" id="IPR009511">
    <property type="entry name" value="MAD1/Cdc20-bound-Mad2-bd"/>
</dbReference>
<evidence type="ECO:0000313" key="2">
    <source>
        <dbReference type="Proteomes" id="UP001231189"/>
    </source>
</evidence>
<name>A0AAD8QYC5_LOLMU</name>
<reference evidence="1" key="1">
    <citation type="submission" date="2023-07" db="EMBL/GenBank/DDBJ databases">
        <title>A chromosome-level genome assembly of Lolium multiflorum.</title>
        <authorList>
            <person name="Chen Y."/>
            <person name="Copetti D."/>
            <person name="Kolliker R."/>
            <person name="Studer B."/>
        </authorList>
    </citation>
    <scope>NUCLEOTIDE SEQUENCE</scope>
    <source>
        <strain evidence="1">02402/16</strain>
        <tissue evidence="1">Leaf</tissue>
    </source>
</reference>
<keyword evidence="2" id="KW-1185">Reference proteome</keyword>
<dbReference type="AlphaFoldDB" id="A0AAD8QYC5"/>
<dbReference type="Proteomes" id="UP001231189">
    <property type="component" value="Unassembled WGS sequence"/>
</dbReference>
<evidence type="ECO:0000313" key="1">
    <source>
        <dbReference type="EMBL" id="KAK1611430.1"/>
    </source>
</evidence>
<organism evidence="1 2">
    <name type="scientific">Lolium multiflorum</name>
    <name type="common">Italian ryegrass</name>
    <name type="synonym">Lolium perenne subsp. multiflorum</name>
    <dbReference type="NCBI Taxonomy" id="4521"/>
    <lineage>
        <taxon>Eukaryota</taxon>
        <taxon>Viridiplantae</taxon>
        <taxon>Streptophyta</taxon>
        <taxon>Embryophyta</taxon>
        <taxon>Tracheophyta</taxon>
        <taxon>Spermatophyta</taxon>
        <taxon>Magnoliopsida</taxon>
        <taxon>Liliopsida</taxon>
        <taxon>Poales</taxon>
        <taxon>Poaceae</taxon>
        <taxon>BOP clade</taxon>
        <taxon>Pooideae</taxon>
        <taxon>Poodae</taxon>
        <taxon>Poeae</taxon>
        <taxon>Poeae Chloroplast Group 2 (Poeae type)</taxon>
        <taxon>Loliodinae</taxon>
        <taxon>Loliinae</taxon>
        <taxon>Lolium</taxon>
    </lineage>
</organism>
<dbReference type="PANTHER" id="PTHR15681">
    <property type="entry name" value="MAD2L1-BINDING PROTEIN"/>
    <property type="match status" value="1"/>
</dbReference>
<dbReference type="Gene3D" id="3.30.900.20">
    <property type="match status" value="1"/>
</dbReference>
<dbReference type="InterPro" id="IPR053729">
    <property type="entry name" value="MAD2L1BP_domain_sf"/>
</dbReference>
<accession>A0AAD8QYC5</accession>